<evidence type="ECO:0000256" key="1">
    <source>
        <dbReference type="SAM" id="MobiDB-lite"/>
    </source>
</evidence>
<dbReference type="EMBL" id="DXFG01000170">
    <property type="protein sequence ID" value="HIX37891.1"/>
    <property type="molecule type" value="Genomic_DNA"/>
</dbReference>
<dbReference type="PROSITE" id="PS51257">
    <property type="entry name" value="PROKAR_LIPOPROTEIN"/>
    <property type="match status" value="1"/>
</dbReference>
<reference evidence="3" key="2">
    <citation type="submission" date="2021-04" db="EMBL/GenBank/DDBJ databases">
        <authorList>
            <person name="Gilroy R."/>
        </authorList>
    </citation>
    <scope>NUCLEOTIDE SEQUENCE</scope>
    <source>
        <strain evidence="3">ChiHjej12B11-1927</strain>
    </source>
</reference>
<feature type="region of interest" description="Disordered" evidence="1">
    <location>
        <begin position="22"/>
        <end position="61"/>
    </location>
</feature>
<sequence length="61" mass="6157">MKKRIVVLTMAVLFGLSAVACGSEGGSSSGGTDTSTESSSSGSSDSGTVANKDKPLVWFNR</sequence>
<feature type="signal peptide" evidence="2">
    <location>
        <begin position="1"/>
        <end position="20"/>
    </location>
</feature>
<keyword evidence="2" id="KW-0732">Signal</keyword>
<protein>
    <submittedName>
        <fullName evidence="3">Sugar-binding protein</fullName>
    </submittedName>
</protein>
<dbReference type="Proteomes" id="UP000824230">
    <property type="component" value="Unassembled WGS sequence"/>
</dbReference>
<organism evidence="3 4">
    <name type="scientific">Candidatus Blautia pullistercoris</name>
    <dbReference type="NCBI Taxonomy" id="2838499"/>
    <lineage>
        <taxon>Bacteria</taxon>
        <taxon>Bacillati</taxon>
        <taxon>Bacillota</taxon>
        <taxon>Clostridia</taxon>
        <taxon>Lachnospirales</taxon>
        <taxon>Lachnospiraceae</taxon>
        <taxon>Blautia</taxon>
    </lineage>
</organism>
<reference evidence="3" key="1">
    <citation type="journal article" date="2021" name="PeerJ">
        <title>Extensive microbial diversity within the chicken gut microbiome revealed by metagenomics and culture.</title>
        <authorList>
            <person name="Gilroy R."/>
            <person name="Ravi A."/>
            <person name="Getino M."/>
            <person name="Pursley I."/>
            <person name="Horton D.L."/>
            <person name="Alikhan N.F."/>
            <person name="Baker D."/>
            <person name="Gharbi K."/>
            <person name="Hall N."/>
            <person name="Watson M."/>
            <person name="Adriaenssens E.M."/>
            <person name="Foster-Nyarko E."/>
            <person name="Jarju S."/>
            <person name="Secka A."/>
            <person name="Antonio M."/>
            <person name="Oren A."/>
            <person name="Chaudhuri R.R."/>
            <person name="La Ragione R."/>
            <person name="Hildebrand F."/>
            <person name="Pallen M.J."/>
        </authorList>
    </citation>
    <scope>NUCLEOTIDE SEQUENCE</scope>
    <source>
        <strain evidence="3">ChiHjej12B11-1927</strain>
    </source>
</reference>
<gene>
    <name evidence="3" type="ORF">H9738_08495</name>
</gene>
<feature type="compositionally biased region" description="Low complexity" evidence="1">
    <location>
        <begin position="30"/>
        <end position="48"/>
    </location>
</feature>
<accession>A0A9D1VM13</accession>
<evidence type="ECO:0000313" key="3">
    <source>
        <dbReference type="EMBL" id="HIX37891.1"/>
    </source>
</evidence>
<proteinExistence type="predicted"/>
<comment type="caution">
    <text evidence="3">The sequence shown here is derived from an EMBL/GenBank/DDBJ whole genome shotgun (WGS) entry which is preliminary data.</text>
</comment>
<evidence type="ECO:0000256" key="2">
    <source>
        <dbReference type="SAM" id="SignalP"/>
    </source>
</evidence>
<feature type="non-terminal residue" evidence="3">
    <location>
        <position position="61"/>
    </location>
</feature>
<evidence type="ECO:0000313" key="4">
    <source>
        <dbReference type="Proteomes" id="UP000824230"/>
    </source>
</evidence>
<dbReference type="AlphaFoldDB" id="A0A9D1VM13"/>
<feature type="chain" id="PRO_5038558510" evidence="2">
    <location>
        <begin position="21"/>
        <end position="61"/>
    </location>
</feature>
<name>A0A9D1VM13_9FIRM</name>